<organism evidence="3 4">
    <name type="scientific">Promethearchaeum syntrophicum</name>
    <dbReference type="NCBI Taxonomy" id="2594042"/>
    <lineage>
        <taxon>Archaea</taxon>
        <taxon>Promethearchaeati</taxon>
        <taxon>Promethearchaeota</taxon>
        <taxon>Promethearchaeia</taxon>
        <taxon>Promethearchaeales</taxon>
        <taxon>Promethearchaeaceae</taxon>
        <taxon>Promethearchaeum</taxon>
    </lineage>
</organism>
<dbReference type="Proteomes" id="UP000321408">
    <property type="component" value="Chromosome"/>
</dbReference>
<protein>
    <submittedName>
        <fullName evidence="3">Helix-turn-helix domain-containing protein</fullName>
    </submittedName>
</protein>
<gene>
    <name evidence="3" type="ORF">DSAG12_00575</name>
</gene>
<dbReference type="AlphaFoldDB" id="A0A5B9D6L1"/>
<dbReference type="KEGG" id="psyt:DSAG12_00575"/>
<evidence type="ECO:0000313" key="4">
    <source>
        <dbReference type="Proteomes" id="UP000321408"/>
    </source>
</evidence>
<reference evidence="3 4" key="1">
    <citation type="journal article" date="2020" name="Nature">
        <title>Isolation of an archaeon at the prokaryote-eukaryote interface.</title>
        <authorList>
            <person name="Imachi H."/>
            <person name="Nobu M.K."/>
            <person name="Nakahara N."/>
            <person name="Morono Y."/>
            <person name="Ogawara M."/>
            <person name="Takaki Y."/>
            <person name="Takano Y."/>
            <person name="Uematsu K."/>
            <person name="Ikuta T."/>
            <person name="Ito M."/>
            <person name="Matsui Y."/>
            <person name="Miyazaki M."/>
            <person name="Murata K."/>
            <person name="Saito Y."/>
            <person name="Sakai S."/>
            <person name="Song C."/>
            <person name="Tasumi E."/>
            <person name="Yamanaka Y."/>
            <person name="Yamaguchi T."/>
            <person name="Kamagata Y."/>
            <person name="Tamaki H."/>
            <person name="Takai K."/>
        </authorList>
    </citation>
    <scope>NUCLEOTIDE SEQUENCE [LARGE SCALE GENOMIC DNA]</scope>
    <source>
        <strain evidence="3 4">MK-D1</strain>
    </source>
</reference>
<keyword evidence="4" id="KW-1185">Reference proteome</keyword>
<dbReference type="Pfam" id="PF01381">
    <property type="entry name" value="HTH_3"/>
    <property type="match status" value="1"/>
</dbReference>
<reference evidence="3 4" key="2">
    <citation type="journal article" date="2024" name="Int. J. Syst. Evol. Microbiol.">
        <title>Promethearchaeum syntrophicum gen. nov., sp. nov., an anaerobic, obligately syntrophic archaeon, the first isolate of the lineage 'Asgard' archaea, and proposal of the new archaeal phylum Promethearchaeota phyl. nov. and kingdom Promethearchaeati regn. nov.</title>
        <authorList>
            <person name="Imachi H."/>
            <person name="Nobu M.K."/>
            <person name="Kato S."/>
            <person name="Takaki Y."/>
            <person name="Miyazaki M."/>
            <person name="Miyata M."/>
            <person name="Ogawara M."/>
            <person name="Saito Y."/>
            <person name="Sakai S."/>
            <person name="Tahara Y.O."/>
            <person name="Takano Y."/>
            <person name="Tasumi E."/>
            <person name="Uematsu K."/>
            <person name="Yoshimura T."/>
            <person name="Itoh T."/>
            <person name="Ohkuma M."/>
            <person name="Takai K."/>
        </authorList>
    </citation>
    <scope>NUCLEOTIDE SEQUENCE [LARGE SCALE GENOMIC DNA]</scope>
    <source>
        <strain evidence="3 4">MK-D1</strain>
    </source>
</reference>
<feature type="compositionally biased region" description="Basic and acidic residues" evidence="1">
    <location>
        <begin position="37"/>
        <end position="46"/>
    </location>
</feature>
<accession>A0A5B9D6L1</accession>
<dbReference type="SMART" id="SM00530">
    <property type="entry name" value="HTH_XRE"/>
    <property type="match status" value="1"/>
</dbReference>
<dbReference type="GeneID" id="41328579"/>
<dbReference type="CDD" id="cd00093">
    <property type="entry name" value="HTH_XRE"/>
    <property type="match status" value="1"/>
</dbReference>
<feature type="region of interest" description="Disordered" evidence="1">
    <location>
        <begin position="37"/>
        <end position="81"/>
    </location>
</feature>
<dbReference type="EMBL" id="CP042905">
    <property type="protein sequence ID" value="QEE14759.1"/>
    <property type="molecule type" value="Genomic_DNA"/>
</dbReference>
<sequence length="193" mass="22797">MPVLKECEVCGREAHSLFRRKIEGVLMEVCNDCKDVGEEPNYERSSRKPTRNASKFRDIYSSKKSKPTQKAYKPPSRPSTYKKRENISNLKIVDNYIKLLVQCRNKEGLSAKEFANSLFIKENYYHRIEKGTTQLNIKLARRIEKKYKITLVETEDFQEEEEDNKMQYAPKSQDSSDSMVYFRKRGKKPEYDQ</sequence>
<dbReference type="InterPro" id="IPR010982">
    <property type="entry name" value="Lambda_DNA-bd_dom_sf"/>
</dbReference>
<dbReference type="RefSeq" id="WP_147661701.1">
    <property type="nucleotide sequence ID" value="NZ_CP042905.2"/>
</dbReference>
<dbReference type="InterPro" id="IPR001387">
    <property type="entry name" value="Cro/C1-type_HTH"/>
</dbReference>
<name>A0A5B9D6L1_9ARCH</name>
<evidence type="ECO:0000313" key="3">
    <source>
        <dbReference type="EMBL" id="QEE14759.1"/>
    </source>
</evidence>
<dbReference type="PROSITE" id="PS50943">
    <property type="entry name" value="HTH_CROC1"/>
    <property type="match status" value="1"/>
</dbReference>
<feature type="domain" description="HTH cro/C1-type" evidence="2">
    <location>
        <begin position="100"/>
        <end position="154"/>
    </location>
</feature>
<evidence type="ECO:0000259" key="2">
    <source>
        <dbReference type="PROSITE" id="PS50943"/>
    </source>
</evidence>
<evidence type="ECO:0000256" key="1">
    <source>
        <dbReference type="SAM" id="MobiDB-lite"/>
    </source>
</evidence>
<dbReference type="GO" id="GO:0003677">
    <property type="term" value="F:DNA binding"/>
    <property type="evidence" value="ECO:0007669"/>
    <property type="project" value="InterPro"/>
</dbReference>
<proteinExistence type="predicted"/>
<dbReference type="SUPFAM" id="SSF47413">
    <property type="entry name" value="lambda repressor-like DNA-binding domains"/>
    <property type="match status" value="1"/>
</dbReference>
<dbReference type="OrthoDB" id="11138at2157"/>
<dbReference type="Gene3D" id="1.10.260.40">
    <property type="entry name" value="lambda repressor-like DNA-binding domains"/>
    <property type="match status" value="1"/>
</dbReference>
<feature type="region of interest" description="Disordered" evidence="1">
    <location>
        <begin position="158"/>
        <end position="193"/>
    </location>
</feature>